<keyword evidence="2" id="KW-1185">Reference proteome</keyword>
<accession>A0ABQ1SC30</accession>
<organism evidence="1 2">
    <name type="scientific">Tsuneonella deserti</name>
    <dbReference type="NCBI Taxonomy" id="2035528"/>
    <lineage>
        <taxon>Bacteria</taxon>
        <taxon>Pseudomonadati</taxon>
        <taxon>Pseudomonadota</taxon>
        <taxon>Alphaproteobacteria</taxon>
        <taxon>Sphingomonadales</taxon>
        <taxon>Erythrobacteraceae</taxon>
        <taxon>Tsuneonella</taxon>
    </lineage>
</organism>
<dbReference type="EMBL" id="BMKL01000001">
    <property type="protein sequence ID" value="GGE00572.1"/>
    <property type="molecule type" value="Genomic_DNA"/>
</dbReference>
<gene>
    <name evidence="1" type="ORF">GCM10011515_20480</name>
</gene>
<dbReference type="Proteomes" id="UP000619041">
    <property type="component" value="Unassembled WGS sequence"/>
</dbReference>
<protein>
    <submittedName>
        <fullName evidence="1">Uncharacterized protein</fullName>
    </submittedName>
</protein>
<reference evidence="2" key="1">
    <citation type="journal article" date="2019" name="Int. J. Syst. Evol. Microbiol.">
        <title>The Global Catalogue of Microorganisms (GCM) 10K type strain sequencing project: providing services to taxonomists for standard genome sequencing and annotation.</title>
        <authorList>
            <consortium name="The Broad Institute Genomics Platform"/>
            <consortium name="The Broad Institute Genome Sequencing Center for Infectious Disease"/>
            <person name="Wu L."/>
            <person name="Ma J."/>
        </authorList>
    </citation>
    <scope>NUCLEOTIDE SEQUENCE [LARGE SCALE GENOMIC DNA]</scope>
    <source>
        <strain evidence="2">CGMCC 1.15959</strain>
    </source>
</reference>
<evidence type="ECO:0000313" key="1">
    <source>
        <dbReference type="EMBL" id="GGE00572.1"/>
    </source>
</evidence>
<proteinExistence type="predicted"/>
<evidence type="ECO:0000313" key="2">
    <source>
        <dbReference type="Proteomes" id="UP000619041"/>
    </source>
</evidence>
<name>A0ABQ1SC30_9SPHN</name>
<sequence>MVNIIHGSTHQMFDRRFLQTRLGQAATASIAAMALFVALSSQIQATPAYAADPVLHSVELA</sequence>
<comment type="caution">
    <text evidence="1">The sequence shown here is derived from an EMBL/GenBank/DDBJ whole genome shotgun (WGS) entry which is preliminary data.</text>
</comment>